<gene>
    <name evidence="5" type="ORF">QUW08_09320</name>
</gene>
<organism evidence="5 6">
    <name type="scientific">Allofournierella massiliensis</name>
    <dbReference type="NCBI Taxonomy" id="1650663"/>
    <lineage>
        <taxon>Bacteria</taxon>
        <taxon>Bacillati</taxon>
        <taxon>Bacillota</taxon>
        <taxon>Clostridia</taxon>
        <taxon>Eubacteriales</taxon>
        <taxon>Oscillospiraceae</taxon>
        <taxon>Allofournierella</taxon>
    </lineage>
</organism>
<dbReference type="Proteomes" id="UP001529380">
    <property type="component" value="Unassembled WGS sequence"/>
</dbReference>
<name>A0ABT7URW6_9FIRM</name>
<sequence length="127" mass="14123">MREVDLSSGEWKLMNQLWQNAPRTITQLVADLADDTGWSKHTVITMLNRLEAKGAVRHEEGGRAKEYYPAVEKAGVALRETESLLDRIYGGSLGLLVNAFVEQKGISETERAQLLKILEEAPGEKGE</sequence>
<keyword evidence="4" id="KW-0804">Transcription</keyword>
<evidence type="ECO:0000313" key="5">
    <source>
        <dbReference type="EMBL" id="MDM8201490.1"/>
    </source>
</evidence>
<keyword evidence="2" id="KW-0805">Transcription regulation</keyword>
<reference evidence="5 6" key="3">
    <citation type="submission" date="2023-06" db="EMBL/GenBank/DDBJ databases">
        <authorList>
            <person name="Zeman M."/>
            <person name="Kubasova T."/>
            <person name="Jahodarova E."/>
            <person name="Nykrynova M."/>
            <person name="Rychlik I."/>
        </authorList>
    </citation>
    <scope>NUCLEOTIDE SEQUENCE [LARGE SCALE GENOMIC DNA]</scope>
    <source>
        <strain evidence="5 6">ET340</strain>
    </source>
</reference>
<dbReference type="Gene3D" id="1.10.4040.10">
    <property type="entry name" value="Penicillinase repressor domain"/>
    <property type="match status" value="1"/>
</dbReference>
<dbReference type="SUPFAM" id="SSF46785">
    <property type="entry name" value="Winged helix' DNA-binding domain"/>
    <property type="match status" value="1"/>
</dbReference>
<dbReference type="Gene3D" id="1.10.10.10">
    <property type="entry name" value="Winged helix-like DNA-binding domain superfamily/Winged helix DNA-binding domain"/>
    <property type="match status" value="1"/>
</dbReference>
<accession>A0ABT7URW6</accession>
<keyword evidence="6" id="KW-1185">Reference proteome</keyword>
<evidence type="ECO:0000256" key="1">
    <source>
        <dbReference type="ARBA" id="ARBA00011046"/>
    </source>
</evidence>
<dbReference type="EMBL" id="JAUDCL010000015">
    <property type="protein sequence ID" value="MDM8201490.1"/>
    <property type="molecule type" value="Genomic_DNA"/>
</dbReference>
<proteinExistence type="inferred from homology"/>
<dbReference type="InterPro" id="IPR036390">
    <property type="entry name" value="WH_DNA-bd_sf"/>
</dbReference>
<comment type="caution">
    <text evidence="5">The sequence shown here is derived from an EMBL/GenBank/DDBJ whole genome shotgun (WGS) entry which is preliminary data.</text>
</comment>
<protein>
    <submittedName>
        <fullName evidence="5">BlaI/MecI/CopY family transcriptional regulator</fullName>
    </submittedName>
</protein>
<dbReference type="Pfam" id="PF03965">
    <property type="entry name" value="Penicillinase_R"/>
    <property type="match status" value="1"/>
</dbReference>
<dbReference type="InterPro" id="IPR005650">
    <property type="entry name" value="BlaI_family"/>
</dbReference>
<dbReference type="PIRSF" id="PIRSF019455">
    <property type="entry name" value="CopR_AtkY"/>
    <property type="match status" value="1"/>
</dbReference>
<evidence type="ECO:0000256" key="4">
    <source>
        <dbReference type="ARBA" id="ARBA00023163"/>
    </source>
</evidence>
<dbReference type="InterPro" id="IPR036388">
    <property type="entry name" value="WH-like_DNA-bd_sf"/>
</dbReference>
<evidence type="ECO:0000256" key="2">
    <source>
        <dbReference type="ARBA" id="ARBA00023015"/>
    </source>
</evidence>
<reference evidence="5 6" key="2">
    <citation type="submission" date="2023-06" db="EMBL/GenBank/DDBJ databases">
        <title>Identification and characterization of horizontal gene transfer across gut microbiota members of farm animals based on homology search.</title>
        <authorList>
            <person name="Schwarzerova J."/>
            <person name="Nykrynova M."/>
            <person name="Jureckova K."/>
            <person name="Cejkova D."/>
            <person name="Rychlik I."/>
        </authorList>
    </citation>
    <scope>NUCLEOTIDE SEQUENCE [LARGE SCALE GENOMIC DNA]</scope>
    <source>
        <strain evidence="5 6">ET340</strain>
    </source>
</reference>
<evidence type="ECO:0000256" key="3">
    <source>
        <dbReference type="ARBA" id="ARBA00023125"/>
    </source>
</evidence>
<keyword evidence="3" id="KW-0238">DNA-binding</keyword>
<reference evidence="6" key="1">
    <citation type="submission" date="2023-06" db="EMBL/GenBank/DDBJ databases">
        <title>Identification and characterization of horizontal gene transfer across gut microbiota members of farm animals based on homology search.</title>
        <authorList>
            <person name="Zeman M."/>
            <person name="Kubasova T."/>
            <person name="Jahodarova E."/>
            <person name="Nykrynova M."/>
            <person name="Rychlik I."/>
        </authorList>
    </citation>
    <scope>NUCLEOTIDE SEQUENCE [LARGE SCALE GENOMIC DNA]</scope>
    <source>
        <strain evidence="6">ET340</strain>
    </source>
</reference>
<evidence type="ECO:0000313" key="6">
    <source>
        <dbReference type="Proteomes" id="UP001529380"/>
    </source>
</evidence>
<comment type="similarity">
    <text evidence="1">Belongs to the BlaI transcriptional regulatory family.</text>
</comment>